<feature type="domain" description="C2H2-type" evidence="2">
    <location>
        <begin position="117"/>
        <end position="138"/>
    </location>
</feature>
<feature type="transmembrane region" description="Helical" evidence="1">
    <location>
        <begin position="1006"/>
        <end position="1029"/>
    </location>
</feature>
<feature type="transmembrane region" description="Helical" evidence="1">
    <location>
        <begin position="979"/>
        <end position="1000"/>
    </location>
</feature>
<feature type="transmembrane region" description="Helical" evidence="1">
    <location>
        <begin position="906"/>
        <end position="931"/>
    </location>
</feature>
<reference evidence="3" key="1">
    <citation type="submission" date="2022-12" db="EMBL/GenBank/DDBJ databases">
        <title>Genome assemblies of Blomia tropicalis.</title>
        <authorList>
            <person name="Cui Y."/>
        </authorList>
    </citation>
    <scope>NUCLEOTIDE SEQUENCE</scope>
    <source>
        <tissue evidence="3">Adult mites</tissue>
    </source>
</reference>
<keyword evidence="1" id="KW-0812">Transmembrane</keyword>
<accession>A0A9Q0LZ94</accession>
<feature type="transmembrane region" description="Helical" evidence="1">
    <location>
        <begin position="821"/>
        <end position="845"/>
    </location>
</feature>
<dbReference type="InterPro" id="IPR013087">
    <property type="entry name" value="Znf_C2H2_type"/>
</dbReference>
<evidence type="ECO:0000256" key="1">
    <source>
        <dbReference type="SAM" id="Phobius"/>
    </source>
</evidence>
<organism evidence="3 4">
    <name type="scientific">Blomia tropicalis</name>
    <name type="common">Mite</name>
    <dbReference type="NCBI Taxonomy" id="40697"/>
    <lineage>
        <taxon>Eukaryota</taxon>
        <taxon>Metazoa</taxon>
        <taxon>Ecdysozoa</taxon>
        <taxon>Arthropoda</taxon>
        <taxon>Chelicerata</taxon>
        <taxon>Arachnida</taxon>
        <taxon>Acari</taxon>
        <taxon>Acariformes</taxon>
        <taxon>Sarcoptiformes</taxon>
        <taxon>Astigmata</taxon>
        <taxon>Glycyphagoidea</taxon>
        <taxon>Echimyopodidae</taxon>
        <taxon>Blomia</taxon>
    </lineage>
</organism>
<feature type="transmembrane region" description="Helical" evidence="1">
    <location>
        <begin position="866"/>
        <end position="886"/>
    </location>
</feature>
<dbReference type="SMART" id="SM00355">
    <property type="entry name" value="ZnF_C2H2"/>
    <property type="match status" value="4"/>
</dbReference>
<evidence type="ECO:0000313" key="4">
    <source>
        <dbReference type="Proteomes" id="UP001142055"/>
    </source>
</evidence>
<feature type="domain" description="C2H2-type" evidence="2">
    <location>
        <begin position="11"/>
        <end position="32"/>
    </location>
</feature>
<protein>
    <recommendedName>
        <fullName evidence="2">C2H2-type domain-containing protein</fullName>
    </recommendedName>
</protein>
<dbReference type="Proteomes" id="UP001142055">
    <property type="component" value="Chromosome 3"/>
</dbReference>
<evidence type="ECO:0000259" key="2">
    <source>
        <dbReference type="PROSITE" id="PS00028"/>
    </source>
</evidence>
<dbReference type="Gene3D" id="3.30.160.60">
    <property type="entry name" value="Classic Zinc Finger"/>
    <property type="match status" value="1"/>
</dbReference>
<proteinExistence type="predicted"/>
<comment type="caution">
    <text evidence="3">The sequence shown here is derived from an EMBL/GenBank/DDBJ whole genome shotgun (WGS) entry which is preliminary data.</text>
</comment>
<evidence type="ECO:0000313" key="3">
    <source>
        <dbReference type="EMBL" id="KAJ6217233.1"/>
    </source>
</evidence>
<feature type="transmembrane region" description="Helical" evidence="1">
    <location>
        <begin position="685"/>
        <end position="707"/>
    </location>
</feature>
<keyword evidence="1" id="KW-0472">Membrane</keyword>
<dbReference type="PROSITE" id="PS00028">
    <property type="entry name" value="ZINC_FINGER_C2H2_1"/>
    <property type="match status" value="2"/>
</dbReference>
<keyword evidence="4" id="KW-1185">Reference proteome</keyword>
<feature type="transmembrane region" description="Helical" evidence="1">
    <location>
        <begin position="1081"/>
        <end position="1104"/>
    </location>
</feature>
<feature type="transmembrane region" description="Helical" evidence="1">
    <location>
        <begin position="444"/>
        <end position="465"/>
    </location>
</feature>
<feature type="transmembrane region" description="Helical" evidence="1">
    <location>
        <begin position="626"/>
        <end position="645"/>
    </location>
</feature>
<name>A0A9Q0LZ94_BLOTA</name>
<sequence length="1114" mass="131688">MQVAKFTKFGCYICMLSFEDDDSRMKHMKSQHFKNSMPYCCTFCKFRSSLKIQLAQHFEEYHAIPFCPFCHSVFTNDIAFNMAATDLDNKKLFDRNISLAIARHFQYHLAIGNELGCKMCELVFISKNDLKIHQILGHDQNIQKRLTKNLKTSNYMLNREQLKVVFKHSSSELDKIIAKLSSDSNTSRSNSKKRRFKNLDNSSGSLLINKSSLNEDISEKMSECEIVECSKRSSKLCFSTTFMDKGGFLSTYEAEHMIFCRECQEEFKGNEEEMRMHYNFTDELKCNYPNCKFSCYCREAMELHSHDLPQSLLFITNNEYESSTFNPNVLLSICTSCIVSPEDIMPLCLHAKGNMRSHVLNITVPEDELPIESIVRLGCFGINDPLVTKLGNVVQMDEYRTVGEQTPYLKQISGGLPSPRKKFLFLDLYLQTCRQMKITFVANFHLLFFVTVMMVLYFAMLAAIFDSQMFSSSACFNKVSHNLTCSEIIHEDIFIRENVNYLCYVLLCTGMIIIGSSALLFSSFVKVFRNEYRNFYSFLTELPDAKPSDPRYAIEDLIRISSCSIDNKLVQSMAKLVETKNSKSLPEETHLVPDGVQKNRRRFSLMVMYILTQRYFCYFRGTLWKFWLFFMINYFFYGISLRIFYDKSMVYYSGCISLEDDFNQICSRSQKSVDEMSLMLNNFKYNFFFATFFLFFILVQFSLNFLLELQLFTNEHRNGNNNILHLLSFHSIQTKQYQLNKMDFILQTSIPYRGMRFLGEYFTSYYEMRNGSKRIRHRQFKTLFGSIFLFRIFLHVLFYLTEITDHDQLLFICDWVRMGGISNQLNLCSAFFIFLCAYLFFRLRYSNMDKTNQKLHSVMITQNEKYFLYKYHHDLFIIFAQFVIISKTYKWRIHWILLTEFNQLCFSILMLIATYSLALLYVWSLIMLEIFRIQFKQLRQYFNRNMSRFNQNYYIKRFINVYTEQVYNLLIFNRMAGELIFVLFTVNGPINCYLVCNLLAYPPILATAMFAWAITVLQLLIIFLGHLAIAKTNKEIVRTAKQFLLANRFIKYSNIRIRLRSSLFSQRYYTRKNYGLTYYKFGLVTKFTFVKFILLYSQLLMFVIKEIEEQKNMV</sequence>
<feature type="transmembrane region" description="Helical" evidence="1">
    <location>
        <begin position="782"/>
        <end position="801"/>
    </location>
</feature>
<dbReference type="EMBL" id="JAPWDV010000003">
    <property type="protein sequence ID" value="KAJ6217233.1"/>
    <property type="molecule type" value="Genomic_DNA"/>
</dbReference>
<keyword evidence="1" id="KW-1133">Transmembrane helix</keyword>
<dbReference type="AlphaFoldDB" id="A0A9Q0LZ94"/>
<gene>
    <name evidence="3" type="ORF">RDWZM_008390</name>
</gene>
<feature type="transmembrane region" description="Helical" evidence="1">
    <location>
        <begin position="504"/>
        <end position="525"/>
    </location>
</feature>